<dbReference type="Proteomes" id="UP000642468">
    <property type="component" value="Unassembled WGS sequence"/>
</dbReference>
<dbReference type="SUPFAM" id="SSF102588">
    <property type="entry name" value="LmbE-like"/>
    <property type="match status" value="1"/>
</dbReference>
<accession>A0ABR8JK09</accession>
<dbReference type="PANTHER" id="PTHR12993">
    <property type="entry name" value="N-ACETYLGLUCOSAMINYL-PHOSPHATIDYLINOSITOL DE-N-ACETYLASE-RELATED"/>
    <property type="match status" value="1"/>
</dbReference>
<dbReference type="EMBL" id="JACWZZ010000002">
    <property type="protein sequence ID" value="MBD2716036.1"/>
    <property type="molecule type" value="Genomic_DNA"/>
</dbReference>
<sequence length="249" mass="27018">MHKSEPLDFNALPVRSPEFAATLGPTVVIVPHPDDESLGCGGLLALLAQAAQPVWCVLVSDGTMSHPNSVKFPPAARQALRETELQDALQELGVGSHLLQMLNLPDGAVPTSDTPAGSAAAKQLHNFLRQIGATTILCPWRRDPHPDHRATSKLVRAALAQLPQPPRLLEYVVWAWERASPTDLPQTDEVVGWRLDVTPVLARKQRAIAAHRSQLAPNIIDDDPAGFVLSAGMLAHFAQPYEVYMEAKV</sequence>
<name>A0ABR8JK09_9BACT</name>
<gene>
    <name evidence="1" type="ORF">IC231_13400</name>
</gene>
<organism evidence="1 2">
    <name type="scientific">Hymenobacter duratus</name>
    <dbReference type="NCBI Taxonomy" id="2771356"/>
    <lineage>
        <taxon>Bacteria</taxon>
        <taxon>Pseudomonadati</taxon>
        <taxon>Bacteroidota</taxon>
        <taxon>Cytophagia</taxon>
        <taxon>Cytophagales</taxon>
        <taxon>Hymenobacteraceae</taxon>
        <taxon>Hymenobacter</taxon>
    </lineage>
</organism>
<evidence type="ECO:0000313" key="2">
    <source>
        <dbReference type="Proteomes" id="UP000642468"/>
    </source>
</evidence>
<reference evidence="1 2" key="1">
    <citation type="submission" date="2020-09" db="EMBL/GenBank/DDBJ databases">
        <authorList>
            <person name="Kim M.K."/>
        </authorList>
    </citation>
    <scope>NUCLEOTIDE SEQUENCE [LARGE SCALE GENOMIC DNA]</scope>
    <source>
        <strain evidence="1 2">BT646</strain>
    </source>
</reference>
<dbReference type="Pfam" id="PF02585">
    <property type="entry name" value="PIG-L"/>
    <property type="match status" value="1"/>
</dbReference>
<dbReference type="Gene3D" id="3.40.50.10320">
    <property type="entry name" value="LmbE-like"/>
    <property type="match status" value="1"/>
</dbReference>
<proteinExistence type="predicted"/>
<evidence type="ECO:0000313" key="1">
    <source>
        <dbReference type="EMBL" id="MBD2716036.1"/>
    </source>
</evidence>
<dbReference type="InterPro" id="IPR024078">
    <property type="entry name" value="LmbE-like_dom_sf"/>
</dbReference>
<protein>
    <submittedName>
        <fullName evidence="1">PIG-L family deacetylase</fullName>
    </submittedName>
</protein>
<dbReference type="PANTHER" id="PTHR12993:SF29">
    <property type="entry name" value="BLR3841 PROTEIN"/>
    <property type="match status" value="1"/>
</dbReference>
<dbReference type="InterPro" id="IPR003737">
    <property type="entry name" value="GlcNAc_PI_deacetylase-related"/>
</dbReference>
<keyword evidence="2" id="KW-1185">Reference proteome</keyword>
<comment type="caution">
    <text evidence="1">The sequence shown here is derived from an EMBL/GenBank/DDBJ whole genome shotgun (WGS) entry which is preliminary data.</text>
</comment>
<dbReference type="RefSeq" id="WP_190784972.1">
    <property type="nucleotide sequence ID" value="NZ_JACWZZ010000002.1"/>
</dbReference>